<evidence type="ECO:0000313" key="2">
    <source>
        <dbReference type="EMBL" id="TKS86657.1"/>
    </source>
</evidence>
<proteinExistence type="predicted"/>
<reference evidence="2 3" key="1">
    <citation type="submission" date="2019-01" db="EMBL/GenBank/DDBJ databases">
        <title>Genome Assembly of Collichthys lucidus.</title>
        <authorList>
            <person name="Cai M."/>
            <person name="Xiao S."/>
        </authorList>
    </citation>
    <scope>NUCLEOTIDE SEQUENCE [LARGE SCALE GENOMIC DNA]</scope>
    <source>
        <strain evidence="2">JT15FE1705JMU</strain>
        <tissue evidence="2">Muscle</tissue>
    </source>
</reference>
<evidence type="ECO:0000256" key="1">
    <source>
        <dbReference type="SAM" id="MobiDB-lite"/>
    </source>
</evidence>
<name>A0A4U5VEP3_COLLU</name>
<keyword evidence="3" id="KW-1185">Reference proteome</keyword>
<accession>A0A4U5VEP3</accession>
<dbReference type="AlphaFoldDB" id="A0A4U5VEP3"/>
<dbReference type="Proteomes" id="UP000298787">
    <property type="component" value="Chromosome 18"/>
</dbReference>
<feature type="region of interest" description="Disordered" evidence="1">
    <location>
        <begin position="188"/>
        <end position="232"/>
    </location>
</feature>
<protein>
    <submittedName>
        <fullName evidence="2">Uncharacterized protein</fullName>
    </submittedName>
</protein>
<gene>
    <name evidence="2" type="ORF">D9C73_020775</name>
</gene>
<evidence type="ECO:0000313" key="3">
    <source>
        <dbReference type="Proteomes" id="UP000298787"/>
    </source>
</evidence>
<sequence length="272" mass="29612">MLTSLEMIDSPRLAREEWRGEWGWILPGAAASCRPAMAPPQCHFTSDGAPKPLTHTPAPRPPSLVSGKLLQSAEALIGLGQSDWFVREPGVCRPYFFASYTIVNGYPCRYSLLPAAALALWKRGWQLDLALKTSPHPSPCSMTAEQNVAGGGLSGRARGDLATSSVELVGLVTQRQVPEMCYSFIDRPGEQRASPSPRLMPSPMAADATWRPQSLQPARRRRRAPAGSPKAHVHVMHREGLLSRQAGSLPSSPVPLSWRQSVTARLHVLCVD</sequence>
<dbReference type="EMBL" id="CM014095">
    <property type="protein sequence ID" value="TKS86657.1"/>
    <property type="molecule type" value="Genomic_DNA"/>
</dbReference>
<organism evidence="2 3">
    <name type="scientific">Collichthys lucidus</name>
    <name type="common">Big head croaker</name>
    <name type="synonym">Sciaena lucida</name>
    <dbReference type="NCBI Taxonomy" id="240159"/>
    <lineage>
        <taxon>Eukaryota</taxon>
        <taxon>Metazoa</taxon>
        <taxon>Chordata</taxon>
        <taxon>Craniata</taxon>
        <taxon>Vertebrata</taxon>
        <taxon>Euteleostomi</taxon>
        <taxon>Actinopterygii</taxon>
        <taxon>Neopterygii</taxon>
        <taxon>Teleostei</taxon>
        <taxon>Neoteleostei</taxon>
        <taxon>Acanthomorphata</taxon>
        <taxon>Eupercaria</taxon>
        <taxon>Sciaenidae</taxon>
        <taxon>Collichthys</taxon>
    </lineage>
</organism>